<evidence type="ECO:0000313" key="3">
    <source>
        <dbReference type="Proteomes" id="UP000612855"/>
    </source>
</evidence>
<gene>
    <name evidence="2" type="ORF">GCM10011360_33950</name>
</gene>
<feature type="transmembrane region" description="Helical" evidence="1">
    <location>
        <begin position="105"/>
        <end position="125"/>
    </location>
</feature>
<dbReference type="EMBL" id="BMFJ01000002">
    <property type="protein sequence ID" value="GGE43927.1"/>
    <property type="molecule type" value="Genomic_DNA"/>
</dbReference>
<accession>A0A917ACR2</accession>
<sequence>MTTPLSRTLALAIALMTLAALVAQYLTDQRANPELAGYETLWRLARYFTILTNTLVVVTYAAIAFGARLTAPVWLGGVTLWIAITGVVYHLLLAGTDGPKTGLDWWADFGVHSATPVAVTLWWLAFGPRAELRAGAAVLWMLWPLIYVGYALTRGHFDGTYPYFFTNPDRIGWTGVAEWTVILAVAFLIAGLLLIALARLIRNR</sequence>
<feature type="transmembrane region" description="Helical" evidence="1">
    <location>
        <begin position="47"/>
        <end position="66"/>
    </location>
</feature>
<keyword evidence="1" id="KW-0472">Membrane</keyword>
<keyword evidence="1" id="KW-1133">Transmembrane helix</keyword>
<feature type="transmembrane region" description="Helical" evidence="1">
    <location>
        <begin position="73"/>
        <end position="93"/>
    </location>
</feature>
<evidence type="ECO:0000256" key="1">
    <source>
        <dbReference type="SAM" id="Phobius"/>
    </source>
</evidence>
<dbReference type="Proteomes" id="UP000612855">
    <property type="component" value="Unassembled WGS sequence"/>
</dbReference>
<reference evidence="3" key="1">
    <citation type="journal article" date="2019" name="Int. J. Syst. Evol. Microbiol.">
        <title>The Global Catalogue of Microorganisms (GCM) 10K type strain sequencing project: providing services to taxonomists for standard genome sequencing and annotation.</title>
        <authorList>
            <consortium name="The Broad Institute Genomics Platform"/>
            <consortium name="The Broad Institute Genome Sequencing Center for Infectious Disease"/>
            <person name="Wu L."/>
            <person name="Ma J."/>
        </authorList>
    </citation>
    <scope>NUCLEOTIDE SEQUENCE [LARGE SCALE GENOMIC DNA]</scope>
    <source>
        <strain evidence="3">CGMCC 1.12664</strain>
    </source>
</reference>
<evidence type="ECO:0008006" key="4">
    <source>
        <dbReference type="Google" id="ProtNLM"/>
    </source>
</evidence>
<dbReference type="NCBIfam" id="NF038065">
    <property type="entry name" value="Pr6Pr"/>
    <property type="match status" value="1"/>
</dbReference>
<dbReference type="InterPro" id="IPR049713">
    <property type="entry name" value="Pr6Pr-like"/>
</dbReference>
<feature type="transmembrane region" description="Helical" evidence="1">
    <location>
        <begin position="137"/>
        <end position="157"/>
    </location>
</feature>
<protein>
    <recommendedName>
        <fullName evidence="4">FAR-17a/AIG1-like protein</fullName>
    </recommendedName>
</protein>
<keyword evidence="3" id="KW-1185">Reference proteome</keyword>
<name>A0A917ACR2_9RHOB</name>
<organism evidence="2 3">
    <name type="scientific">Primorskyibacter flagellatus</name>
    <dbReference type="NCBI Taxonomy" id="1387277"/>
    <lineage>
        <taxon>Bacteria</taxon>
        <taxon>Pseudomonadati</taxon>
        <taxon>Pseudomonadota</taxon>
        <taxon>Alphaproteobacteria</taxon>
        <taxon>Rhodobacterales</taxon>
        <taxon>Roseobacteraceae</taxon>
        <taxon>Primorskyibacter</taxon>
    </lineage>
</organism>
<proteinExistence type="predicted"/>
<comment type="caution">
    <text evidence="2">The sequence shown here is derived from an EMBL/GenBank/DDBJ whole genome shotgun (WGS) entry which is preliminary data.</text>
</comment>
<keyword evidence="1" id="KW-0812">Transmembrane</keyword>
<dbReference type="AlphaFoldDB" id="A0A917ACR2"/>
<dbReference type="RefSeq" id="WP_188479008.1">
    <property type="nucleotide sequence ID" value="NZ_BMFJ01000002.1"/>
</dbReference>
<evidence type="ECO:0000313" key="2">
    <source>
        <dbReference type="EMBL" id="GGE43927.1"/>
    </source>
</evidence>
<feature type="transmembrane region" description="Helical" evidence="1">
    <location>
        <begin position="177"/>
        <end position="201"/>
    </location>
</feature>